<keyword evidence="3" id="KW-0378">Hydrolase</keyword>
<feature type="transmembrane region" description="Helical" evidence="1">
    <location>
        <begin position="37"/>
        <end position="55"/>
    </location>
</feature>
<evidence type="ECO:0000259" key="2">
    <source>
        <dbReference type="Pfam" id="PF01478"/>
    </source>
</evidence>
<dbReference type="GO" id="GO:0006508">
    <property type="term" value="P:proteolysis"/>
    <property type="evidence" value="ECO:0007669"/>
    <property type="project" value="UniProtKB-KW"/>
</dbReference>
<evidence type="ECO:0000313" key="4">
    <source>
        <dbReference type="Proteomes" id="UP000043764"/>
    </source>
</evidence>
<keyword evidence="4" id="KW-1185">Reference proteome</keyword>
<feature type="transmembrane region" description="Helical" evidence="1">
    <location>
        <begin position="6"/>
        <end position="25"/>
    </location>
</feature>
<dbReference type="AlphaFoldDB" id="A0A0H5D095"/>
<dbReference type="Gene3D" id="1.20.120.1220">
    <property type="match status" value="1"/>
</dbReference>
<dbReference type="GO" id="GO:0004190">
    <property type="term" value="F:aspartic-type endopeptidase activity"/>
    <property type="evidence" value="ECO:0007669"/>
    <property type="project" value="InterPro"/>
</dbReference>
<evidence type="ECO:0000256" key="1">
    <source>
        <dbReference type="SAM" id="Phobius"/>
    </source>
</evidence>
<gene>
    <name evidence="3" type="ORF">NIT7321_01314</name>
</gene>
<reference evidence="4" key="1">
    <citation type="submission" date="2015-05" db="EMBL/GenBank/DDBJ databases">
        <authorList>
            <person name="Rodrigo-Torres Lidia"/>
            <person name="Arahal R.David."/>
        </authorList>
    </citation>
    <scope>NUCLEOTIDE SEQUENCE [LARGE SCALE GENOMIC DNA]</scope>
    <source>
        <strain evidence="4">CECT 7321</strain>
    </source>
</reference>
<dbReference type="RefSeq" id="WP_050672940.1">
    <property type="nucleotide sequence ID" value="NZ_CVRL01000013.1"/>
</dbReference>
<protein>
    <submittedName>
        <fullName evidence="3">Flp pilus assembly protein, protease CpaA</fullName>
    </submittedName>
</protein>
<evidence type="ECO:0000313" key="3">
    <source>
        <dbReference type="EMBL" id="CRL10469.1"/>
    </source>
</evidence>
<dbReference type="Pfam" id="PF01478">
    <property type="entry name" value="Peptidase_A24"/>
    <property type="match status" value="1"/>
</dbReference>
<dbReference type="STRING" id="481446.NIT7645_02663"/>
<proteinExistence type="predicted"/>
<dbReference type="InterPro" id="IPR000045">
    <property type="entry name" value="Prepilin_IV_endopep_pep"/>
</dbReference>
<dbReference type="Proteomes" id="UP000043764">
    <property type="component" value="Unassembled WGS sequence"/>
</dbReference>
<feature type="domain" description="Prepilin type IV endopeptidase peptidase" evidence="2">
    <location>
        <begin position="15"/>
        <end position="116"/>
    </location>
</feature>
<accession>A0A0H5D095</accession>
<name>A0A0H5D095_9RHOB</name>
<feature type="transmembrane region" description="Helical" evidence="1">
    <location>
        <begin position="94"/>
        <end position="118"/>
    </location>
</feature>
<organism evidence="3 4">
    <name type="scientific">Phaeobacter italicus</name>
    <dbReference type="NCBI Taxonomy" id="481446"/>
    <lineage>
        <taxon>Bacteria</taxon>
        <taxon>Pseudomonadati</taxon>
        <taxon>Pseudomonadota</taxon>
        <taxon>Alphaproteobacteria</taxon>
        <taxon>Rhodobacterales</taxon>
        <taxon>Roseobacteraceae</taxon>
        <taxon>Phaeobacter</taxon>
    </lineage>
</organism>
<keyword evidence="1" id="KW-0472">Membrane</keyword>
<sequence>MVVSAHVALWFLPFVAPLCFVVALSDLRQMRIPNWTVDLLAAIFVIVGPFLMSWSDYGWQLVHLPAGIALGFLCYSAGMVGAGDAKFAGAAAPFVAFGDLSIVVMIFSAMLLAGFLTHRLVKYTPLRRLAPDWKSWDVGSKFPMGLCLGGTLVVYLILGARLGQVATG</sequence>
<feature type="transmembrane region" description="Helical" evidence="1">
    <location>
        <begin position="138"/>
        <end position="158"/>
    </location>
</feature>
<feature type="transmembrane region" description="Helical" evidence="1">
    <location>
        <begin position="61"/>
        <end position="82"/>
    </location>
</feature>
<keyword evidence="1" id="KW-0812">Transmembrane</keyword>
<dbReference type="EMBL" id="CVRL01000013">
    <property type="protein sequence ID" value="CRL10469.1"/>
    <property type="molecule type" value="Genomic_DNA"/>
</dbReference>
<keyword evidence="3" id="KW-0645">Protease</keyword>
<keyword evidence="1" id="KW-1133">Transmembrane helix</keyword>
<dbReference type="GO" id="GO:0016020">
    <property type="term" value="C:membrane"/>
    <property type="evidence" value="ECO:0007669"/>
    <property type="project" value="InterPro"/>
</dbReference>